<gene>
    <name evidence="3" type="ORF">GCM10010412_085760</name>
</gene>
<dbReference type="InterPro" id="IPR006016">
    <property type="entry name" value="UspA"/>
</dbReference>
<comment type="similarity">
    <text evidence="1">Belongs to the universal stress protein A family.</text>
</comment>
<dbReference type="SUPFAM" id="SSF52402">
    <property type="entry name" value="Adenine nucleotide alpha hydrolases-like"/>
    <property type="match status" value="1"/>
</dbReference>
<evidence type="ECO:0000256" key="1">
    <source>
        <dbReference type="ARBA" id="ARBA00008791"/>
    </source>
</evidence>
<dbReference type="Gene3D" id="3.40.50.620">
    <property type="entry name" value="HUPs"/>
    <property type="match status" value="1"/>
</dbReference>
<evidence type="ECO:0000313" key="4">
    <source>
        <dbReference type="Proteomes" id="UP001501666"/>
    </source>
</evidence>
<protein>
    <recommendedName>
        <fullName evidence="2">UspA domain-containing protein</fullName>
    </recommendedName>
</protein>
<feature type="domain" description="UspA" evidence="2">
    <location>
        <begin position="16"/>
        <end position="138"/>
    </location>
</feature>
<dbReference type="EMBL" id="BAAATE010000037">
    <property type="protein sequence ID" value="GAA2693934.1"/>
    <property type="molecule type" value="Genomic_DNA"/>
</dbReference>
<accession>A0ABN3T615</accession>
<dbReference type="InterPro" id="IPR014729">
    <property type="entry name" value="Rossmann-like_a/b/a_fold"/>
</dbReference>
<keyword evidence="4" id="KW-1185">Reference proteome</keyword>
<proteinExistence type="inferred from homology"/>
<dbReference type="PANTHER" id="PTHR46268">
    <property type="entry name" value="STRESS RESPONSE PROTEIN NHAX"/>
    <property type="match status" value="1"/>
</dbReference>
<evidence type="ECO:0000313" key="3">
    <source>
        <dbReference type="EMBL" id="GAA2693934.1"/>
    </source>
</evidence>
<reference evidence="3 4" key="1">
    <citation type="journal article" date="2019" name="Int. J. Syst. Evol. Microbiol.">
        <title>The Global Catalogue of Microorganisms (GCM) 10K type strain sequencing project: providing services to taxonomists for standard genome sequencing and annotation.</title>
        <authorList>
            <consortium name="The Broad Institute Genomics Platform"/>
            <consortium name="The Broad Institute Genome Sequencing Center for Infectious Disease"/>
            <person name="Wu L."/>
            <person name="Ma J."/>
        </authorList>
    </citation>
    <scope>NUCLEOTIDE SEQUENCE [LARGE SCALE GENOMIC DNA]</scope>
    <source>
        <strain evidence="3 4">JCM 6835</strain>
    </source>
</reference>
<evidence type="ECO:0000259" key="2">
    <source>
        <dbReference type="Pfam" id="PF00582"/>
    </source>
</evidence>
<dbReference type="Proteomes" id="UP001501666">
    <property type="component" value="Unassembled WGS sequence"/>
</dbReference>
<comment type="caution">
    <text evidence="3">The sequence shown here is derived from an EMBL/GenBank/DDBJ whole genome shotgun (WGS) entry which is preliminary data.</text>
</comment>
<name>A0ABN3T615_9ACTN</name>
<dbReference type="PANTHER" id="PTHR46268:SF6">
    <property type="entry name" value="UNIVERSAL STRESS PROTEIN UP12"/>
    <property type="match status" value="1"/>
</dbReference>
<dbReference type="CDD" id="cd00293">
    <property type="entry name" value="USP-like"/>
    <property type="match status" value="1"/>
</dbReference>
<organism evidence="3 4">
    <name type="scientific">Nonomuraea recticatena</name>
    <dbReference type="NCBI Taxonomy" id="46178"/>
    <lineage>
        <taxon>Bacteria</taxon>
        <taxon>Bacillati</taxon>
        <taxon>Actinomycetota</taxon>
        <taxon>Actinomycetes</taxon>
        <taxon>Streptosporangiales</taxon>
        <taxon>Streptosporangiaceae</taxon>
        <taxon>Nonomuraea</taxon>
    </lineage>
</organism>
<sequence length="138" mass="15066">MASAARAIDTGRVAGRLVVAYNDSPSTRRALGEALQRAAKSPPCEVIAVAVDKRGPTRAEDQPQPCEVWLREADRHAREQDQSIRTELRVGHPATEILQAARDLDADLLIVGHSRWGTHSSTLDTVLRHAPCPVLVIH</sequence>
<dbReference type="Pfam" id="PF00582">
    <property type="entry name" value="Usp"/>
    <property type="match status" value="1"/>
</dbReference>